<accession>K3Z164</accession>
<proteinExistence type="predicted"/>
<protein>
    <submittedName>
        <fullName evidence="1">Uncharacterized protein</fullName>
    </submittedName>
</protein>
<reference evidence="2" key="1">
    <citation type="journal article" date="2012" name="Nat. Biotechnol.">
        <title>Reference genome sequence of the model plant Setaria.</title>
        <authorList>
            <person name="Bennetzen J.L."/>
            <person name="Schmutz J."/>
            <person name="Wang H."/>
            <person name="Percifield R."/>
            <person name="Hawkins J."/>
            <person name="Pontaroli A.C."/>
            <person name="Estep M."/>
            <person name="Feng L."/>
            <person name="Vaughn J.N."/>
            <person name="Grimwood J."/>
            <person name="Jenkins J."/>
            <person name="Barry K."/>
            <person name="Lindquist E."/>
            <person name="Hellsten U."/>
            <person name="Deshpande S."/>
            <person name="Wang X."/>
            <person name="Wu X."/>
            <person name="Mitros T."/>
            <person name="Triplett J."/>
            <person name="Yang X."/>
            <person name="Ye C.Y."/>
            <person name="Mauro-Herrera M."/>
            <person name="Wang L."/>
            <person name="Li P."/>
            <person name="Sharma M."/>
            <person name="Sharma R."/>
            <person name="Ronald P.C."/>
            <person name="Panaud O."/>
            <person name="Kellogg E.A."/>
            <person name="Brutnell T.P."/>
            <person name="Doust A.N."/>
            <person name="Tuskan G.A."/>
            <person name="Rokhsar D."/>
            <person name="Devos K.M."/>
        </authorList>
    </citation>
    <scope>NUCLEOTIDE SEQUENCE [LARGE SCALE GENOMIC DNA]</scope>
    <source>
        <strain evidence="2">cv. Yugu1</strain>
    </source>
</reference>
<dbReference type="HOGENOM" id="CLU_2926983_0_0_1"/>
<dbReference type="EMBL" id="AGNK02000129">
    <property type="status" value="NOT_ANNOTATED_CDS"/>
    <property type="molecule type" value="Genomic_DNA"/>
</dbReference>
<dbReference type="AlphaFoldDB" id="K3Z164"/>
<dbReference type="Proteomes" id="UP000004995">
    <property type="component" value="Unassembled WGS sequence"/>
</dbReference>
<name>K3Z164_SETIT</name>
<dbReference type="Gramene" id="KQL28807">
    <property type="protein sequence ID" value="KQL28807"/>
    <property type="gene ID" value="SETIT_020282mg"/>
</dbReference>
<reference evidence="1" key="2">
    <citation type="submission" date="2018-08" db="UniProtKB">
        <authorList>
            <consortium name="EnsemblPlants"/>
        </authorList>
    </citation>
    <scope>IDENTIFICATION</scope>
    <source>
        <strain evidence="1">Yugu1</strain>
    </source>
</reference>
<dbReference type="InParanoid" id="K3Z164"/>
<keyword evidence="2" id="KW-1185">Reference proteome</keyword>
<evidence type="ECO:0000313" key="2">
    <source>
        <dbReference type="Proteomes" id="UP000004995"/>
    </source>
</evidence>
<organism evidence="1 2">
    <name type="scientific">Setaria italica</name>
    <name type="common">Foxtail millet</name>
    <name type="synonym">Panicum italicum</name>
    <dbReference type="NCBI Taxonomy" id="4555"/>
    <lineage>
        <taxon>Eukaryota</taxon>
        <taxon>Viridiplantae</taxon>
        <taxon>Streptophyta</taxon>
        <taxon>Embryophyta</taxon>
        <taxon>Tracheophyta</taxon>
        <taxon>Spermatophyta</taxon>
        <taxon>Magnoliopsida</taxon>
        <taxon>Liliopsida</taxon>
        <taxon>Poales</taxon>
        <taxon>Poaceae</taxon>
        <taxon>PACMAD clade</taxon>
        <taxon>Panicoideae</taxon>
        <taxon>Panicodae</taxon>
        <taxon>Paniceae</taxon>
        <taxon>Cenchrinae</taxon>
        <taxon>Setaria</taxon>
    </lineage>
</organism>
<dbReference type="EnsemblPlants" id="KQL28807">
    <property type="protein sequence ID" value="KQL28807"/>
    <property type="gene ID" value="SETIT_020282mg"/>
</dbReference>
<evidence type="ECO:0000313" key="1">
    <source>
        <dbReference type="EnsemblPlants" id="KQL28807"/>
    </source>
</evidence>
<sequence>MTSSKTDLPNRKNRKRWIGTVPVPIWPKSSASTVWRPRAAASWRWHLANRLAISSLSSLSC</sequence>